<evidence type="ECO:0000256" key="1">
    <source>
        <dbReference type="SAM" id="MobiDB-lite"/>
    </source>
</evidence>
<name>A0ABN8NET9_9CNID</name>
<feature type="region of interest" description="Disordered" evidence="1">
    <location>
        <begin position="113"/>
        <end position="190"/>
    </location>
</feature>
<evidence type="ECO:0000313" key="2">
    <source>
        <dbReference type="EMBL" id="CAH3104090.1"/>
    </source>
</evidence>
<dbReference type="Proteomes" id="UP001159405">
    <property type="component" value="Unassembled WGS sequence"/>
</dbReference>
<protein>
    <submittedName>
        <fullName evidence="2">Uncharacterized protein</fullName>
    </submittedName>
</protein>
<accession>A0ABN8NET9</accession>
<gene>
    <name evidence="2" type="ORF">PLOB_00011149</name>
</gene>
<keyword evidence="3" id="KW-1185">Reference proteome</keyword>
<reference evidence="2 3" key="1">
    <citation type="submission" date="2022-05" db="EMBL/GenBank/DDBJ databases">
        <authorList>
            <consortium name="Genoscope - CEA"/>
            <person name="William W."/>
        </authorList>
    </citation>
    <scope>NUCLEOTIDE SEQUENCE [LARGE SCALE GENOMIC DNA]</scope>
</reference>
<feature type="region of interest" description="Disordered" evidence="1">
    <location>
        <begin position="36"/>
        <end position="64"/>
    </location>
</feature>
<comment type="caution">
    <text evidence="2">The sequence shown here is derived from an EMBL/GenBank/DDBJ whole genome shotgun (WGS) entry which is preliminary data.</text>
</comment>
<feature type="compositionally biased region" description="Polar residues" evidence="1">
    <location>
        <begin position="51"/>
        <end position="63"/>
    </location>
</feature>
<organism evidence="2 3">
    <name type="scientific">Porites lobata</name>
    <dbReference type="NCBI Taxonomy" id="104759"/>
    <lineage>
        <taxon>Eukaryota</taxon>
        <taxon>Metazoa</taxon>
        <taxon>Cnidaria</taxon>
        <taxon>Anthozoa</taxon>
        <taxon>Hexacorallia</taxon>
        <taxon>Scleractinia</taxon>
        <taxon>Fungiina</taxon>
        <taxon>Poritidae</taxon>
        <taxon>Porites</taxon>
    </lineage>
</organism>
<sequence>MSHVYSGRHNQEKISYQRPLPQFDFNSRVKLPPIIKNELLTGGERRRKTSTRQSLSKTNSPSASFPLIIETQPYGNRNQNRYSSQQRRAPALKARITHVEKSPIHFPNSYTVLPPIGKTRQSPYSTFNSTLPTSSGNSEKGPKNVSKQVSSQSKRSDDGARTVRNGNKRRNEIIKSIPNTQIKPVSKSHEHSFSQPENLHEYLKSIKSGGEPVPGISDEDIQVSECNPNHELERLELSKEVEEFLDSKSSQRRGAKCIEIDPSLKTAVDVIRDNLLRQTMEELCMMW</sequence>
<dbReference type="EMBL" id="CALNXK010000016">
    <property type="protein sequence ID" value="CAH3104090.1"/>
    <property type="molecule type" value="Genomic_DNA"/>
</dbReference>
<proteinExistence type="predicted"/>
<evidence type="ECO:0000313" key="3">
    <source>
        <dbReference type="Proteomes" id="UP001159405"/>
    </source>
</evidence>
<feature type="compositionally biased region" description="Polar residues" evidence="1">
    <location>
        <begin position="119"/>
        <end position="138"/>
    </location>
</feature>